<evidence type="ECO:0000256" key="1">
    <source>
        <dbReference type="SAM" id="Phobius"/>
    </source>
</evidence>
<keyword evidence="1" id="KW-0812">Transmembrane</keyword>
<feature type="domain" description="CHASE2" evidence="2">
    <location>
        <begin position="40"/>
        <end position="312"/>
    </location>
</feature>
<dbReference type="SMART" id="SM01080">
    <property type="entry name" value="CHASE2"/>
    <property type="match status" value="1"/>
</dbReference>
<dbReference type="EMBL" id="FNBA01000003">
    <property type="protein sequence ID" value="SDE90385.1"/>
    <property type="molecule type" value="Genomic_DNA"/>
</dbReference>
<organism evidence="3 4">
    <name type="scientific">Ulvibacter litoralis</name>
    <dbReference type="NCBI Taxonomy" id="227084"/>
    <lineage>
        <taxon>Bacteria</taxon>
        <taxon>Pseudomonadati</taxon>
        <taxon>Bacteroidota</taxon>
        <taxon>Flavobacteriia</taxon>
        <taxon>Flavobacteriales</taxon>
        <taxon>Flavobacteriaceae</taxon>
        <taxon>Ulvibacter</taxon>
    </lineage>
</organism>
<dbReference type="STRING" id="227084.SAMN05421855_103277"/>
<keyword evidence="1" id="KW-1133">Transmembrane helix</keyword>
<feature type="transmembrane region" description="Helical" evidence="1">
    <location>
        <begin position="294"/>
        <end position="317"/>
    </location>
</feature>
<keyword evidence="4" id="KW-1185">Reference proteome</keyword>
<feature type="transmembrane region" description="Helical" evidence="1">
    <location>
        <begin position="329"/>
        <end position="346"/>
    </location>
</feature>
<evidence type="ECO:0000313" key="4">
    <source>
        <dbReference type="Proteomes" id="UP000199321"/>
    </source>
</evidence>
<dbReference type="RefSeq" id="WP_093144396.1">
    <property type="nucleotide sequence ID" value="NZ_BMWO01000003.1"/>
</dbReference>
<name>A0A1G7GQE2_9FLAO</name>
<reference evidence="3 4" key="1">
    <citation type="submission" date="2016-10" db="EMBL/GenBank/DDBJ databases">
        <authorList>
            <person name="de Groot N.N."/>
        </authorList>
    </citation>
    <scope>NUCLEOTIDE SEQUENCE [LARGE SCALE GENOMIC DNA]</scope>
    <source>
        <strain evidence="3 4">DSM 16195</strain>
    </source>
</reference>
<dbReference type="Pfam" id="PF05226">
    <property type="entry name" value="CHASE2"/>
    <property type="match status" value="1"/>
</dbReference>
<evidence type="ECO:0000313" key="3">
    <source>
        <dbReference type="EMBL" id="SDE90385.1"/>
    </source>
</evidence>
<feature type="transmembrane region" description="Helical" evidence="1">
    <location>
        <begin position="358"/>
        <end position="378"/>
    </location>
</feature>
<dbReference type="Proteomes" id="UP000199321">
    <property type="component" value="Unassembled WGS sequence"/>
</dbReference>
<evidence type="ECO:0000259" key="2">
    <source>
        <dbReference type="SMART" id="SM01080"/>
    </source>
</evidence>
<proteinExistence type="predicted"/>
<gene>
    <name evidence="3" type="ORF">SAMN05421855_103277</name>
</gene>
<dbReference type="AlphaFoldDB" id="A0A1G7GQE2"/>
<keyword evidence="1" id="KW-0472">Membrane</keyword>
<protein>
    <submittedName>
        <fullName evidence="3">Sensor domain CHASE2-containing protein</fullName>
    </submittedName>
</protein>
<accession>A0A1G7GQE2</accession>
<dbReference type="OrthoDB" id="1403562at2"/>
<dbReference type="InterPro" id="IPR007890">
    <property type="entry name" value="CHASE2"/>
</dbReference>
<sequence length="390" mass="45629">MSKTKLLFRDAFLCLLLSLVFLWGVSNLILNLSIFNPFTGAFKDFSFLDLYYSERMEKKEPLKDIVIVNIEQRDRLEIYELLQHIKQQEPKVIGLDIIFAEEREPFIDSLLVESFSEDNVILSKAFITDHWVYNAPIFNQNKNELGYSNLNFDRKNNVIRTFEGIKTINNTKEYSFSTLVAKAFKNDSNYNKRLEQRLKKATPISYQGTQDDFFTFSYDECMEQERIPFLKDKIVLLGYLGTPHGSDYDIEDKFFTPLNKGLVGKSAPDMFGVLVHANIINMLLHEEFIATTPFWLVLLISSVLTFFFLAIFMVSSTKNPASYTLSKKLTQLLFTVLLLWFSLWLYKHHILFKPEVIISIVVVSVDLIGLYKIIANYFNKKYKWKSYFFQ</sequence>